<dbReference type="Gene3D" id="3.30.300.30">
    <property type="match status" value="1"/>
</dbReference>
<dbReference type="SUPFAM" id="SSF56801">
    <property type="entry name" value="Acetyl-CoA synthetase-like"/>
    <property type="match status" value="1"/>
</dbReference>
<dbReference type="InterPro" id="IPR000873">
    <property type="entry name" value="AMP-dep_synth/lig_dom"/>
</dbReference>
<feature type="domain" description="AMP-dependent synthetase/ligase" evidence="2">
    <location>
        <begin position="110"/>
        <end position="311"/>
    </location>
</feature>
<dbReference type="AlphaFoldDB" id="A0AA40SLG6"/>
<dbReference type="InterPro" id="IPR045851">
    <property type="entry name" value="AMP-bd_C_sf"/>
</dbReference>
<gene>
    <name evidence="4" type="ORF">BKA10_000079</name>
</gene>
<dbReference type="InterPro" id="IPR050237">
    <property type="entry name" value="ATP-dep_AMP-bd_enzyme"/>
</dbReference>
<name>A0AA40SLG6_9MICO</name>
<dbReference type="RefSeq" id="WP_308221564.1">
    <property type="nucleotide sequence ID" value="NZ_BAABCO010000003.1"/>
</dbReference>
<protein>
    <submittedName>
        <fullName evidence="4">O-succinylbenzoic acid--CoA ligase</fullName>
        <ecNumber evidence="4">6.2.1.26</ecNumber>
    </submittedName>
</protein>
<dbReference type="EC" id="6.2.1.26" evidence="4"/>
<organism evidence="4 5">
    <name type="scientific">Microbacterium invictum</name>
    <dbReference type="NCBI Taxonomy" id="515415"/>
    <lineage>
        <taxon>Bacteria</taxon>
        <taxon>Bacillati</taxon>
        <taxon>Actinomycetota</taxon>
        <taxon>Actinomycetes</taxon>
        <taxon>Micrococcales</taxon>
        <taxon>Microbacteriaceae</taxon>
        <taxon>Microbacterium</taxon>
    </lineage>
</organism>
<dbReference type="Gene3D" id="3.40.50.12780">
    <property type="entry name" value="N-terminal domain of ligase-like"/>
    <property type="match status" value="1"/>
</dbReference>
<dbReference type="Proteomes" id="UP000549113">
    <property type="component" value="Unassembled WGS sequence"/>
</dbReference>
<dbReference type="InterPro" id="IPR020845">
    <property type="entry name" value="AMP-binding_CS"/>
</dbReference>
<dbReference type="InterPro" id="IPR042099">
    <property type="entry name" value="ANL_N_sf"/>
</dbReference>
<reference evidence="4 5" key="1">
    <citation type="submission" date="2020-08" db="EMBL/GenBank/DDBJ databases">
        <title>Sequencing the genomes of 1000 actinobacteria strains.</title>
        <authorList>
            <person name="Klenk H.-P."/>
        </authorList>
    </citation>
    <scope>NUCLEOTIDE SEQUENCE [LARGE SCALE GENOMIC DNA]</scope>
    <source>
        <strain evidence="4 5">DSM 19600</strain>
    </source>
</reference>
<comment type="caution">
    <text evidence="4">The sequence shown here is derived from an EMBL/GenBank/DDBJ whole genome shotgun (WGS) entry which is preliminary data.</text>
</comment>
<sequence>MRLEAVAGADPRDVLRALRQAVLGSGPAVALGADPAASLGANPAASGPRPASDGGDTAASGPRPNSDGGDTAAAAPRPNSDRGDTAAAAPRPNSDRGKTAPSGPRPASDQGTTAAAAPLPDEVPAGTAVVLTTSGSTGYPKRVALSRAALTSSALATADRIGEGAWLLALPASYVAGVQVLVRALVGGREPGILSGSFTPQAFAAAAAGMVSSRGGQRMPTYTSLVPAQLQTLLEGEEAGIRTGLASFEAILVGGQSLPLALAERAAAAGARIVRTYGSTETSGGCVYDGRPLGGVGLRVVDGEVQLSGPTLADGYLGDPERTDDIFPRDVDGTRWYRTGDAGEVSDGVLRITGRRDNVIVSGGINVSLDRVEHIVRGIAGLERAVVVPVADDRWGQASVVVVPRGDVPARDVAGRADALSRDLLADVRDAVGDELGAPARPREVILVDAMPTLPSGKPDRVALRDLIGD</sequence>
<evidence type="ECO:0000313" key="4">
    <source>
        <dbReference type="EMBL" id="MBB4138285.1"/>
    </source>
</evidence>
<keyword evidence="4" id="KW-0436">Ligase</keyword>
<evidence type="ECO:0000256" key="1">
    <source>
        <dbReference type="SAM" id="MobiDB-lite"/>
    </source>
</evidence>
<dbReference type="Pfam" id="PF00501">
    <property type="entry name" value="AMP-binding"/>
    <property type="match status" value="1"/>
</dbReference>
<dbReference type="PROSITE" id="PS00455">
    <property type="entry name" value="AMP_BINDING"/>
    <property type="match status" value="1"/>
</dbReference>
<dbReference type="GO" id="GO:0008756">
    <property type="term" value="F:o-succinylbenzoate-CoA ligase activity"/>
    <property type="evidence" value="ECO:0007669"/>
    <property type="project" value="UniProtKB-EC"/>
</dbReference>
<evidence type="ECO:0000259" key="3">
    <source>
        <dbReference type="Pfam" id="PF13193"/>
    </source>
</evidence>
<evidence type="ECO:0000313" key="5">
    <source>
        <dbReference type="Proteomes" id="UP000549113"/>
    </source>
</evidence>
<feature type="domain" description="AMP-binding enzyme C-terminal" evidence="3">
    <location>
        <begin position="372"/>
        <end position="458"/>
    </location>
</feature>
<dbReference type="InterPro" id="IPR025110">
    <property type="entry name" value="AMP-bd_C"/>
</dbReference>
<dbReference type="PANTHER" id="PTHR43767">
    <property type="entry name" value="LONG-CHAIN-FATTY-ACID--COA LIGASE"/>
    <property type="match status" value="1"/>
</dbReference>
<feature type="region of interest" description="Disordered" evidence="1">
    <location>
        <begin position="29"/>
        <end position="121"/>
    </location>
</feature>
<keyword evidence="5" id="KW-1185">Reference proteome</keyword>
<dbReference type="EMBL" id="JACIFH010000001">
    <property type="protein sequence ID" value="MBB4138285.1"/>
    <property type="molecule type" value="Genomic_DNA"/>
</dbReference>
<evidence type="ECO:0000259" key="2">
    <source>
        <dbReference type="Pfam" id="PF00501"/>
    </source>
</evidence>
<dbReference type="Pfam" id="PF13193">
    <property type="entry name" value="AMP-binding_C"/>
    <property type="match status" value="1"/>
</dbReference>
<dbReference type="PANTHER" id="PTHR43767:SF1">
    <property type="entry name" value="NONRIBOSOMAL PEPTIDE SYNTHASE PES1 (EUROFUNG)-RELATED"/>
    <property type="match status" value="1"/>
</dbReference>
<proteinExistence type="predicted"/>
<accession>A0AA40SLG6</accession>